<reference evidence="1 2" key="2">
    <citation type="journal article" date="2022" name="Mol. Ecol. Resour.">
        <title>The genomes of chicory, endive, great burdock and yacon provide insights into Asteraceae paleo-polyploidization history and plant inulin production.</title>
        <authorList>
            <person name="Fan W."/>
            <person name="Wang S."/>
            <person name="Wang H."/>
            <person name="Wang A."/>
            <person name="Jiang F."/>
            <person name="Liu H."/>
            <person name="Zhao H."/>
            <person name="Xu D."/>
            <person name="Zhang Y."/>
        </authorList>
    </citation>
    <scope>NUCLEOTIDE SEQUENCE [LARGE SCALE GENOMIC DNA]</scope>
    <source>
        <strain evidence="2">cv. Yunnan</strain>
        <tissue evidence="1">Leaves</tissue>
    </source>
</reference>
<keyword evidence="2" id="KW-1185">Reference proteome</keyword>
<reference evidence="2" key="1">
    <citation type="journal article" date="2022" name="Mol. Ecol. Resour.">
        <title>The genomes of chicory, endive, great burdock and yacon provide insights into Asteraceae palaeo-polyploidization history and plant inulin production.</title>
        <authorList>
            <person name="Fan W."/>
            <person name="Wang S."/>
            <person name="Wang H."/>
            <person name="Wang A."/>
            <person name="Jiang F."/>
            <person name="Liu H."/>
            <person name="Zhao H."/>
            <person name="Xu D."/>
            <person name="Zhang Y."/>
        </authorList>
    </citation>
    <scope>NUCLEOTIDE SEQUENCE [LARGE SCALE GENOMIC DNA]</scope>
    <source>
        <strain evidence="2">cv. Yunnan</strain>
    </source>
</reference>
<proteinExistence type="predicted"/>
<organism evidence="1 2">
    <name type="scientific">Smallanthus sonchifolius</name>
    <dbReference type="NCBI Taxonomy" id="185202"/>
    <lineage>
        <taxon>Eukaryota</taxon>
        <taxon>Viridiplantae</taxon>
        <taxon>Streptophyta</taxon>
        <taxon>Embryophyta</taxon>
        <taxon>Tracheophyta</taxon>
        <taxon>Spermatophyta</taxon>
        <taxon>Magnoliopsida</taxon>
        <taxon>eudicotyledons</taxon>
        <taxon>Gunneridae</taxon>
        <taxon>Pentapetalae</taxon>
        <taxon>asterids</taxon>
        <taxon>campanulids</taxon>
        <taxon>Asterales</taxon>
        <taxon>Asteraceae</taxon>
        <taxon>Asteroideae</taxon>
        <taxon>Heliantheae alliance</taxon>
        <taxon>Millerieae</taxon>
        <taxon>Smallanthus</taxon>
    </lineage>
</organism>
<dbReference type="EMBL" id="CM042034">
    <property type="protein sequence ID" value="KAI3762122.1"/>
    <property type="molecule type" value="Genomic_DNA"/>
</dbReference>
<evidence type="ECO:0000313" key="1">
    <source>
        <dbReference type="EMBL" id="KAI3762122.1"/>
    </source>
</evidence>
<sequence>MLAFDDIHCNYNMSSQLKFHSIKKQPDFTFVTSPKQNNHQEHYEIWSKNIPSKTMVEGRKELMDMMNDLPESWFELSLKDMVEKDPDDLGLVIGDKVDMKPELKGKKKGAKRGPISRSVSLDTGVFLLKMFVPNSFGSKKHPVSRSVSIGGLKKRHVDVKQSKTWRFVENRSNISSRSYNDTRCCTSAATKNRYAEGTLKPGCWFKSTNQKWCIFF</sequence>
<name>A0ACB9ETF5_9ASTR</name>
<accession>A0ACB9ETF5</accession>
<comment type="caution">
    <text evidence="1">The sequence shown here is derived from an EMBL/GenBank/DDBJ whole genome shotgun (WGS) entry which is preliminary data.</text>
</comment>
<dbReference type="Proteomes" id="UP001056120">
    <property type="component" value="Linkage Group LG17"/>
</dbReference>
<evidence type="ECO:0000313" key="2">
    <source>
        <dbReference type="Proteomes" id="UP001056120"/>
    </source>
</evidence>
<protein>
    <submittedName>
        <fullName evidence="1">Uncharacterized protein</fullName>
    </submittedName>
</protein>
<gene>
    <name evidence="1" type="ORF">L1987_52545</name>
</gene>